<dbReference type="AlphaFoldDB" id="A0A9P8P310"/>
<evidence type="ECO:0000259" key="3">
    <source>
        <dbReference type="Pfam" id="PF00561"/>
    </source>
</evidence>
<reference evidence="4" key="2">
    <citation type="submission" date="2021-01" db="EMBL/GenBank/DDBJ databases">
        <authorList>
            <person name="Schikora-Tamarit M.A."/>
        </authorList>
    </citation>
    <scope>NUCLEOTIDE SEQUENCE</scope>
    <source>
        <strain evidence="4">CBS6075</strain>
    </source>
</reference>
<dbReference type="Pfam" id="PF00561">
    <property type="entry name" value="Abhydrolase_1"/>
    <property type="match status" value="1"/>
</dbReference>
<comment type="caution">
    <text evidence="4">The sequence shown here is derived from an EMBL/GenBank/DDBJ whole genome shotgun (WGS) entry which is preliminary data.</text>
</comment>
<keyword evidence="2" id="KW-0378">Hydrolase</keyword>
<dbReference type="GO" id="GO:0052689">
    <property type="term" value="F:carboxylic ester hydrolase activity"/>
    <property type="evidence" value="ECO:0007669"/>
    <property type="project" value="TreeGrafter"/>
</dbReference>
<dbReference type="PANTHER" id="PTHR46118">
    <property type="entry name" value="PROTEIN ABHD11"/>
    <property type="match status" value="1"/>
</dbReference>
<dbReference type="GO" id="GO:0005739">
    <property type="term" value="C:mitochondrion"/>
    <property type="evidence" value="ECO:0007669"/>
    <property type="project" value="TreeGrafter"/>
</dbReference>
<gene>
    <name evidence="4" type="ORF">OGAPHI_004649</name>
</gene>
<dbReference type="EMBL" id="JAEUBE010000327">
    <property type="protein sequence ID" value="KAH3664297.1"/>
    <property type="molecule type" value="Genomic_DNA"/>
</dbReference>
<dbReference type="Proteomes" id="UP000769157">
    <property type="component" value="Unassembled WGS sequence"/>
</dbReference>
<dbReference type="SUPFAM" id="SSF53474">
    <property type="entry name" value="alpha/beta-Hydrolases"/>
    <property type="match status" value="1"/>
</dbReference>
<reference evidence="4" key="1">
    <citation type="journal article" date="2021" name="Open Biol.">
        <title>Shared evolutionary footprints suggest mitochondrial oxidative damage underlies multiple complex I losses in fungi.</title>
        <authorList>
            <person name="Schikora-Tamarit M.A."/>
            <person name="Marcet-Houben M."/>
            <person name="Nosek J."/>
            <person name="Gabaldon T."/>
        </authorList>
    </citation>
    <scope>NUCLEOTIDE SEQUENCE</scope>
    <source>
        <strain evidence="4">CBS6075</strain>
    </source>
</reference>
<dbReference type="Gene3D" id="3.40.50.1820">
    <property type="entry name" value="alpha/beta hydrolase"/>
    <property type="match status" value="1"/>
</dbReference>
<protein>
    <recommendedName>
        <fullName evidence="3">AB hydrolase-1 domain-containing protein</fullName>
    </recommendedName>
</protein>
<evidence type="ECO:0000313" key="5">
    <source>
        <dbReference type="Proteomes" id="UP000769157"/>
    </source>
</evidence>
<keyword evidence="5" id="KW-1185">Reference proteome</keyword>
<sequence>MCWNWKAWSFNDETIEGRESINSFWKDSCCSFWICADGKASSSEGKSLVDKRRFLKASIGSSSSVDFSCSVLIESLWRTVSSVSTDPGTKLDALCCFSISYSSSNFISSRDLNTSWNSLEISSFLITPSMHSCLRTRLRFVTNFIVSKYVGTRSDSSSQYRNIETVKLAFDKYSPKSPTSKNPIVFLHGLFGSKVNNRSVSKQLVKLLDRDIYCLDLRNHGESPHHPRHDYPSLAADVERFIEDNDLIDPILIGHSMGAKTAMGVCLRRPDLASLLISVDNAPTDFTAGGTGFSKFGLYIQQLKKIEAQPDLKSLKECDSVLAEVEPSLVVRQFLLTNMRKSPEGYSSRVPLDTLGKSLDNISGWPFNYEISRWTKPALFVRGTQSPYIADEYLNSIGLFFPRFDLKDVDSGHWVISERPAEFISVTVDWIQTTEDDI</sequence>
<name>A0A9P8P310_9ASCO</name>
<proteinExistence type="inferred from homology"/>
<dbReference type="InterPro" id="IPR029058">
    <property type="entry name" value="AB_hydrolase_fold"/>
</dbReference>
<dbReference type="RefSeq" id="XP_046060569.1">
    <property type="nucleotide sequence ID" value="XM_046205750.1"/>
</dbReference>
<accession>A0A9P8P310</accession>
<evidence type="ECO:0000313" key="4">
    <source>
        <dbReference type="EMBL" id="KAH3664297.1"/>
    </source>
</evidence>
<dbReference type="OrthoDB" id="8119704at2759"/>
<organism evidence="4 5">
    <name type="scientific">Ogataea philodendri</name>
    <dbReference type="NCBI Taxonomy" id="1378263"/>
    <lineage>
        <taxon>Eukaryota</taxon>
        <taxon>Fungi</taxon>
        <taxon>Dikarya</taxon>
        <taxon>Ascomycota</taxon>
        <taxon>Saccharomycotina</taxon>
        <taxon>Pichiomycetes</taxon>
        <taxon>Pichiales</taxon>
        <taxon>Pichiaceae</taxon>
        <taxon>Ogataea</taxon>
    </lineage>
</organism>
<dbReference type="GeneID" id="70236614"/>
<evidence type="ECO:0000256" key="1">
    <source>
        <dbReference type="ARBA" id="ARBA00008645"/>
    </source>
</evidence>
<dbReference type="PANTHER" id="PTHR46118:SF4">
    <property type="entry name" value="PROTEIN ABHD11"/>
    <property type="match status" value="1"/>
</dbReference>
<feature type="domain" description="AB hydrolase-1" evidence="3">
    <location>
        <begin position="182"/>
        <end position="420"/>
    </location>
</feature>
<comment type="similarity">
    <text evidence="1">Belongs to the AB hydrolase superfamily.</text>
</comment>
<evidence type="ECO:0000256" key="2">
    <source>
        <dbReference type="ARBA" id="ARBA00022801"/>
    </source>
</evidence>
<dbReference type="InterPro" id="IPR000073">
    <property type="entry name" value="AB_hydrolase_1"/>
</dbReference>